<proteinExistence type="predicted"/>
<accession>A0A6D2ILV5</accession>
<organism evidence="1 2">
    <name type="scientific">Microthlaspi erraticum</name>
    <dbReference type="NCBI Taxonomy" id="1685480"/>
    <lineage>
        <taxon>Eukaryota</taxon>
        <taxon>Viridiplantae</taxon>
        <taxon>Streptophyta</taxon>
        <taxon>Embryophyta</taxon>
        <taxon>Tracheophyta</taxon>
        <taxon>Spermatophyta</taxon>
        <taxon>Magnoliopsida</taxon>
        <taxon>eudicotyledons</taxon>
        <taxon>Gunneridae</taxon>
        <taxon>Pentapetalae</taxon>
        <taxon>rosids</taxon>
        <taxon>malvids</taxon>
        <taxon>Brassicales</taxon>
        <taxon>Brassicaceae</taxon>
        <taxon>Coluteocarpeae</taxon>
        <taxon>Microthlaspi</taxon>
    </lineage>
</organism>
<dbReference type="Gene3D" id="3.60.10.10">
    <property type="entry name" value="Endonuclease/exonuclease/phosphatase"/>
    <property type="match status" value="1"/>
</dbReference>
<evidence type="ECO:0000313" key="2">
    <source>
        <dbReference type="Proteomes" id="UP000467841"/>
    </source>
</evidence>
<evidence type="ECO:0000313" key="1">
    <source>
        <dbReference type="EMBL" id="CAA7028587.1"/>
    </source>
</evidence>
<gene>
    <name evidence="1" type="ORF">MERR_LOCUS15822</name>
</gene>
<evidence type="ECO:0008006" key="3">
    <source>
        <dbReference type="Google" id="ProtNLM"/>
    </source>
</evidence>
<dbReference type="Proteomes" id="UP000467841">
    <property type="component" value="Unassembled WGS sequence"/>
</dbReference>
<name>A0A6D2ILV5_9BRAS</name>
<protein>
    <recommendedName>
        <fullName evidence="3">Endonuclease/exonuclease/phosphatase domain-containing protein</fullName>
    </recommendedName>
</protein>
<keyword evidence="2" id="KW-1185">Reference proteome</keyword>
<dbReference type="PANTHER" id="PTHR33710">
    <property type="entry name" value="BNAC02G09200D PROTEIN"/>
    <property type="match status" value="1"/>
</dbReference>
<sequence length="315" mass="36013">MPEHTKEERLPLWSLLRELASSTLINQSPWLVVGDFNQILSLSEAYSLLPTTISLPGIVDLHDCLSDCGLFDLFSRGCHHTWTNKAITNPKTRKLDRAVINESWQDVFPNSYALFDAPGSSDNSPCLVSLANDSHHRKSRFNFFSFFTLHPEYRSRITEAWQSIEVAGCSMFVLYQRLRAAKLCCKDLNRSSFSNIQAPSREAFDNLENIQREVLSCPTPELFEEESEARKAWLLFSAAEEIFFKQKSRVRWLKEGNSNSHFFYKSVKANLSKNIVHHLRDNNGTKVSQSTAIKNLVVNYFILLLGTSSTHNRSD</sequence>
<dbReference type="EMBL" id="CACVBM020001070">
    <property type="protein sequence ID" value="CAA7028587.1"/>
    <property type="molecule type" value="Genomic_DNA"/>
</dbReference>
<dbReference type="SUPFAM" id="SSF56219">
    <property type="entry name" value="DNase I-like"/>
    <property type="match status" value="1"/>
</dbReference>
<dbReference type="InterPro" id="IPR036691">
    <property type="entry name" value="Endo/exonu/phosph_ase_sf"/>
</dbReference>
<dbReference type="AlphaFoldDB" id="A0A6D2ILV5"/>
<dbReference type="PANTHER" id="PTHR33710:SF77">
    <property type="entry name" value="DNASE I-LIKE SUPERFAMILY PROTEIN"/>
    <property type="match status" value="1"/>
</dbReference>
<reference evidence="1" key="1">
    <citation type="submission" date="2020-01" db="EMBL/GenBank/DDBJ databases">
        <authorList>
            <person name="Mishra B."/>
        </authorList>
    </citation>
    <scope>NUCLEOTIDE SEQUENCE [LARGE SCALE GENOMIC DNA]</scope>
</reference>
<comment type="caution">
    <text evidence="1">The sequence shown here is derived from an EMBL/GenBank/DDBJ whole genome shotgun (WGS) entry which is preliminary data.</text>
</comment>
<dbReference type="OrthoDB" id="1113332at2759"/>